<dbReference type="PANTHER" id="PTHR43289:SF6">
    <property type="entry name" value="SERINE_THREONINE-PROTEIN KINASE NEKL-3"/>
    <property type="match status" value="1"/>
</dbReference>
<evidence type="ECO:0000256" key="9">
    <source>
        <dbReference type="SAM" id="MobiDB-lite"/>
    </source>
</evidence>
<feature type="domain" description="Protein kinase" evidence="10">
    <location>
        <begin position="54"/>
        <end position="309"/>
    </location>
</feature>
<feature type="region of interest" description="Disordered" evidence="9">
    <location>
        <begin position="341"/>
        <end position="365"/>
    </location>
</feature>
<dbReference type="Gene3D" id="1.10.510.10">
    <property type="entry name" value="Transferase(Phosphotransferase) domain 1"/>
    <property type="match status" value="1"/>
</dbReference>
<accession>A0A4Q2RQ64</accession>
<dbReference type="Pfam" id="PF00069">
    <property type="entry name" value="Pkinase"/>
    <property type="match status" value="1"/>
</dbReference>
<evidence type="ECO:0000259" key="10">
    <source>
        <dbReference type="PROSITE" id="PS50011"/>
    </source>
</evidence>
<keyword evidence="12" id="KW-1185">Reference proteome</keyword>
<feature type="compositionally biased region" description="Low complexity" evidence="9">
    <location>
        <begin position="344"/>
        <end position="357"/>
    </location>
</feature>
<evidence type="ECO:0000256" key="5">
    <source>
        <dbReference type="ARBA" id="ARBA00022777"/>
    </source>
</evidence>
<evidence type="ECO:0000256" key="1">
    <source>
        <dbReference type="ARBA" id="ARBA00012513"/>
    </source>
</evidence>
<evidence type="ECO:0000256" key="4">
    <source>
        <dbReference type="ARBA" id="ARBA00022741"/>
    </source>
</evidence>
<evidence type="ECO:0000256" key="2">
    <source>
        <dbReference type="ARBA" id="ARBA00022527"/>
    </source>
</evidence>
<dbReference type="GO" id="GO:0005524">
    <property type="term" value="F:ATP binding"/>
    <property type="evidence" value="ECO:0007669"/>
    <property type="project" value="UniProtKB-KW"/>
</dbReference>
<dbReference type="SUPFAM" id="SSF56112">
    <property type="entry name" value="Protein kinase-like (PK-like)"/>
    <property type="match status" value="1"/>
</dbReference>
<dbReference type="InterPro" id="IPR011009">
    <property type="entry name" value="Kinase-like_dom_sf"/>
</dbReference>
<name>A0A4Q2RQ64_9ACTN</name>
<gene>
    <name evidence="11" type="ORF">EUA06_15320</name>
</gene>
<evidence type="ECO:0000313" key="11">
    <source>
        <dbReference type="EMBL" id="RYB89353.1"/>
    </source>
</evidence>
<dbReference type="GO" id="GO:0045717">
    <property type="term" value="P:negative regulation of fatty acid biosynthetic process"/>
    <property type="evidence" value="ECO:0007669"/>
    <property type="project" value="UniProtKB-ARBA"/>
</dbReference>
<comment type="caution">
    <text evidence="11">The sequence shown here is derived from an EMBL/GenBank/DDBJ whole genome shotgun (WGS) entry which is preliminary data.</text>
</comment>
<evidence type="ECO:0000256" key="6">
    <source>
        <dbReference type="ARBA" id="ARBA00022840"/>
    </source>
</evidence>
<dbReference type="PROSITE" id="PS50011">
    <property type="entry name" value="PROTEIN_KINASE_DOM"/>
    <property type="match status" value="1"/>
</dbReference>
<protein>
    <recommendedName>
        <fullName evidence="1">non-specific serine/threonine protein kinase</fullName>
        <ecNumber evidence="1">2.7.11.1</ecNumber>
    </recommendedName>
</protein>
<evidence type="ECO:0000256" key="8">
    <source>
        <dbReference type="ARBA" id="ARBA00048679"/>
    </source>
</evidence>
<organism evidence="11 12">
    <name type="scientific">Nocardioides glacieisoli</name>
    <dbReference type="NCBI Taxonomy" id="1168730"/>
    <lineage>
        <taxon>Bacteria</taxon>
        <taxon>Bacillati</taxon>
        <taxon>Actinomycetota</taxon>
        <taxon>Actinomycetes</taxon>
        <taxon>Propionibacteriales</taxon>
        <taxon>Nocardioidaceae</taxon>
        <taxon>Nocardioides</taxon>
    </lineage>
</organism>
<keyword evidence="2 11" id="KW-0723">Serine/threonine-protein kinase</keyword>
<dbReference type="Proteomes" id="UP000291838">
    <property type="component" value="Unassembled WGS sequence"/>
</dbReference>
<sequence length="365" mass="38981">MEVATAGHWGLPRGGSLRVRRTISGGASSCHDLEEKWGTTVQRLVGGLRLGDRYVLEERIASGGMADVWRGLDEVLQRQVAVKIMRADPDNEEIFAKRFRDEAQHSAALLHPNITTVFDYGEDDHLSYLVMELIEGLPLSAVIRDQGVLDAENVRSILAQAALALGLAHEAGVVHRDVKPANILLREDGVVKLTDFGIARAMDSIGHTRVGEMLGTPNYISPEQAMGATATGASDLYALGVVAHEMLTGIRPFDRGTPIATAMSHVNEPPPPLAEEVPAELRAVVATLLEKDPEKRPANARTVAVMLGMAGTELSGLDLGLASGVASDYVLPTTPVTPMNLRKPAPLATPADTPTVAGRPEDLLD</sequence>
<dbReference type="InterPro" id="IPR008271">
    <property type="entry name" value="Ser/Thr_kinase_AS"/>
</dbReference>
<dbReference type="Gene3D" id="3.30.200.20">
    <property type="entry name" value="Phosphorylase Kinase, domain 1"/>
    <property type="match status" value="1"/>
</dbReference>
<dbReference type="EC" id="2.7.11.1" evidence="1"/>
<keyword evidence="3" id="KW-0808">Transferase</keyword>
<reference evidence="11 12" key="1">
    <citation type="submission" date="2019-01" db="EMBL/GenBank/DDBJ databases">
        <title>Novel species of Nocardioides.</title>
        <authorList>
            <person name="Liu Q."/>
            <person name="Xin Y.-H."/>
        </authorList>
    </citation>
    <scope>NUCLEOTIDE SEQUENCE [LARGE SCALE GENOMIC DNA]</scope>
    <source>
        <strain evidence="11 12">HLT3-15</strain>
    </source>
</reference>
<evidence type="ECO:0000313" key="12">
    <source>
        <dbReference type="Proteomes" id="UP000291838"/>
    </source>
</evidence>
<dbReference type="InterPro" id="IPR000719">
    <property type="entry name" value="Prot_kinase_dom"/>
</dbReference>
<dbReference type="SMART" id="SM00220">
    <property type="entry name" value="S_TKc"/>
    <property type="match status" value="1"/>
</dbReference>
<evidence type="ECO:0000256" key="3">
    <source>
        <dbReference type="ARBA" id="ARBA00022679"/>
    </source>
</evidence>
<dbReference type="FunFam" id="3.30.200.20:FF:000035">
    <property type="entry name" value="Serine/threonine protein kinase Stk1"/>
    <property type="match status" value="1"/>
</dbReference>
<keyword evidence="4" id="KW-0547">Nucleotide-binding</keyword>
<keyword evidence="6" id="KW-0067">ATP-binding</keyword>
<dbReference type="FunFam" id="1.10.510.10:FF:000021">
    <property type="entry name" value="Serine/threonine protein kinase"/>
    <property type="match status" value="1"/>
</dbReference>
<dbReference type="CDD" id="cd14014">
    <property type="entry name" value="STKc_PknB_like"/>
    <property type="match status" value="1"/>
</dbReference>
<dbReference type="PANTHER" id="PTHR43289">
    <property type="entry name" value="MITOGEN-ACTIVATED PROTEIN KINASE KINASE KINASE 20-RELATED"/>
    <property type="match status" value="1"/>
</dbReference>
<dbReference type="OrthoDB" id="9762169at2"/>
<comment type="catalytic activity">
    <reaction evidence="7">
        <text>L-threonyl-[protein] + ATP = O-phospho-L-threonyl-[protein] + ADP + H(+)</text>
        <dbReference type="Rhea" id="RHEA:46608"/>
        <dbReference type="Rhea" id="RHEA-COMP:11060"/>
        <dbReference type="Rhea" id="RHEA-COMP:11605"/>
        <dbReference type="ChEBI" id="CHEBI:15378"/>
        <dbReference type="ChEBI" id="CHEBI:30013"/>
        <dbReference type="ChEBI" id="CHEBI:30616"/>
        <dbReference type="ChEBI" id="CHEBI:61977"/>
        <dbReference type="ChEBI" id="CHEBI:456216"/>
        <dbReference type="EC" id="2.7.11.1"/>
    </reaction>
</comment>
<dbReference type="AlphaFoldDB" id="A0A4Q2RQ64"/>
<dbReference type="EMBL" id="SDWS01000007">
    <property type="protein sequence ID" value="RYB89353.1"/>
    <property type="molecule type" value="Genomic_DNA"/>
</dbReference>
<comment type="catalytic activity">
    <reaction evidence="8">
        <text>L-seryl-[protein] + ATP = O-phospho-L-seryl-[protein] + ADP + H(+)</text>
        <dbReference type="Rhea" id="RHEA:17989"/>
        <dbReference type="Rhea" id="RHEA-COMP:9863"/>
        <dbReference type="Rhea" id="RHEA-COMP:11604"/>
        <dbReference type="ChEBI" id="CHEBI:15378"/>
        <dbReference type="ChEBI" id="CHEBI:29999"/>
        <dbReference type="ChEBI" id="CHEBI:30616"/>
        <dbReference type="ChEBI" id="CHEBI:83421"/>
        <dbReference type="ChEBI" id="CHEBI:456216"/>
        <dbReference type="EC" id="2.7.11.1"/>
    </reaction>
</comment>
<keyword evidence="5 11" id="KW-0418">Kinase</keyword>
<evidence type="ECO:0000256" key="7">
    <source>
        <dbReference type="ARBA" id="ARBA00047899"/>
    </source>
</evidence>
<dbReference type="GO" id="GO:0004674">
    <property type="term" value="F:protein serine/threonine kinase activity"/>
    <property type="evidence" value="ECO:0007669"/>
    <property type="project" value="UniProtKB-KW"/>
</dbReference>
<proteinExistence type="predicted"/>
<dbReference type="PROSITE" id="PS00108">
    <property type="entry name" value="PROTEIN_KINASE_ST"/>
    <property type="match status" value="1"/>
</dbReference>